<dbReference type="GO" id="GO:0006351">
    <property type="term" value="P:DNA-templated transcription"/>
    <property type="evidence" value="ECO:0007669"/>
    <property type="project" value="InterPro"/>
</dbReference>
<dbReference type="Gene3D" id="4.10.240.10">
    <property type="entry name" value="Zn(2)-C6 fungal-type DNA-binding domain"/>
    <property type="match status" value="1"/>
</dbReference>
<dbReference type="InterPro" id="IPR007219">
    <property type="entry name" value="XnlR_reg_dom"/>
</dbReference>
<dbReference type="Pfam" id="PF04082">
    <property type="entry name" value="Fungal_trans"/>
    <property type="match status" value="1"/>
</dbReference>
<protein>
    <recommendedName>
        <fullName evidence="8">Zn(2)-C6 fungal-type domain-containing protein</fullName>
    </recommendedName>
</protein>
<dbReference type="GO" id="GO:0000981">
    <property type="term" value="F:DNA-binding transcription factor activity, RNA polymerase II-specific"/>
    <property type="evidence" value="ECO:0007669"/>
    <property type="project" value="InterPro"/>
</dbReference>
<evidence type="ECO:0000259" key="8">
    <source>
        <dbReference type="PROSITE" id="PS50048"/>
    </source>
</evidence>
<evidence type="ECO:0000256" key="7">
    <source>
        <dbReference type="SAM" id="MobiDB-lite"/>
    </source>
</evidence>
<name>A0A0U5HGD2_ASPCI</name>
<evidence type="ECO:0000256" key="4">
    <source>
        <dbReference type="ARBA" id="ARBA00023125"/>
    </source>
</evidence>
<dbReference type="STRING" id="454130.A0A0U5HGD2"/>
<dbReference type="Proteomes" id="UP000054771">
    <property type="component" value="Unassembled WGS sequence"/>
</dbReference>
<keyword evidence="3" id="KW-0805">Transcription regulation</keyword>
<feature type="compositionally biased region" description="Gly residues" evidence="7">
    <location>
        <begin position="844"/>
        <end position="859"/>
    </location>
</feature>
<dbReference type="InterPro" id="IPR001138">
    <property type="entry name" value="Zn2Cys6_DnaBD"/>
</dbReference>
<evidence type="ECO:0000256" key="3">
    <source>
        <dbReference type="ARBA" id="ARBA00023015"/>
    </source>
</evidence>
<feature type="domain" description="Zn(2)-C6 fungal-type" evidence="8">
    <location>
        <begin position="34"/>
        <end position="63"/>
    </location>
</feature>
<dbReference type="InterPro" id="IPR050815">
    <property type="entry name" value="TF_fung"/>
</dbReference>
<keyword evidence="10" id="KW-1185">Reference proteome</keyword>
<gene>
    <name evidence="9" type="ORF">ASPCAL02883</name>
</gene>
<dbReference type="OrthoDB" id="4456959at2759"/>
<dbReference type="GO" id="GO:0008270">
    <property type="term" value="F:zinc ion binding"/>
    <property type="evidence" value="ECO:0007669"/>
    <property type="project" value="InterPro"/>
</dbReference>
<keyword evidence="2" id="KW-0479">Metal-binding</keyword>
<dbReference type="GO" id="GO:0003677">
    <property type="term" value="F:DNA binding"/>
    <property type="evidence" value="ECO:0007669"/>
    <property type="project" value="UniProtKB-KW"/>
</dbReference>
<dbReference type="PANTHER" id="PTHR47338">
    <property type="entry name" value="ZN(II)2CYS6 TRANSCRIPTION FACTOR (EUROFUNG)-RELATED"/>
    <property type="match status" value="1"/>
</dbReference>
<dbReference type="GO" id="GO:0005634">
    <property type="term" value="C:nucleus"/>
    <property type="evidence" value="ECO:0007669"/>
    <property type="project" value="UniProtKB-SubCell"/>
</dbReference>
<feature type="region of interest" description="Disordered" evidence="7">
    <location>
        <begin position="816"/>
        <end position="859"/>
    </location>
</feature>
<dbReference type="PROSITE" id="PS50048">
    <property type="entry name" value="ZN2_CY6_FUNGAL_2"/>
    <property type="match status" value="1"/>
</dbReference>
<feature type="compositionally biased region" description="Polar residues" evidence="7">
    <location>
        <begin position="818"/>
        <end position="838"/>
    </location>
</feature>
<sequence>MGARLNGRAAQQQQQQQQQQAQADSLKSEDDIPACQSCRRKKARCSREQPCSQCVRFDVQCIYDDRRLKPGLRAGVVDSLSRRIETLENMFLGQEILWKQMWETLHPNLKFPGTSAEETRGEGEESARDEIRDRQDELKRSLLQVAATRRVDEEVARPVKRQRVDISVASSPEQGSNGMTAAEIIDSDLLGQLVEFYFQNIHHWIPILHVRRFRHQIQSSEGRESAIYILYALIAVCIRFVIDPRIPDEDRKARVAESCRQKVVLCSMESFSVENLQALVIIAFDTIARGRGPSSWSVVGSMARTVEQLQLSVEEDDLYGRNQTGETLIRRMAFLKPSTCWREAEERRRVFWTVFLMDRFCSVSTGWNVSLTSADVKRRLPCEGALWQREDEARAPYFGISDTKGTGPHRSLLVNSQLTTDPSERDCIGGFAYCIEATESLGLVSNFFVHQPLNVQNADEAQLWLMRFKELDLRLVQWKLFLPPKWRDASTLNADGIMDSNLTLAHITHNTAVILLHQAIAYPPHHWKSSPVKLPSSSSAETCIEAANEISMIGQQFLLYSPMLTNPQFSFCLFIAGRMLLTHAKYNGHGNGISAVPGALDTLIASLFEISGRWAGPRDVDGSEKENLASVFAKRLVSARDNVSPMARGSLSLDIRQTVYSGTEDVAQPSGPHPADAAGRMQAHTAGTANGMTIGMGMTTPGPGAGPNHCINPSAGSHSSAHPNTDLTTLQHPFDLTPDPSLTLAFPPLPLSFQHNFAPFTDTDADPFNLHLGTPGMRDQDSSASASGWGAMGDTSSFYQRVPVAVPVPDGYGAAANGTMNGPTSGSPGSADTLSPGQRISRFGHGGVGEEGAGGGLGS</sequence>
<dbReference type="CDD" id="cd00067">
    <property type="entry name" value="GAL4"/>
    <property type="match status" value="1"/>
</dbReference>
<dbReference type="SUPFAM" id="SSF57701">
    <property type="entry name" value="Zn2/Cys6 DNA-binding domain"/>
    <property type="match status" value="1"/>
</dbReference>
<feature type="compositionally biased region" description="Basic and acidic residues" evidence="7">
    <location>
        <begin position="117"/>
        <end position="133"/>
    </location>
</feature>
<reference evidence="10" key="1">
    <citation type="journal article" date="2016" name="Genome Announc.">
        <title>Draft genome sequences of fungus Aspergillus calidoustus.</title>
        <authorList>
            <person name="Horn F."/>
            <person name="Linde J."/>
            <person name="Mattern D.J."/>
            <person name="Walther G."/>
            <person name="Guthke R."/>
            <person name="Scherlach K."/>
            <person name="Martin K."/>
            <person name="Brakhage A.A."/>
            <person name="Petzke L."/>
            <person name="Valiante V."/>
        </authorList>
    </citation>
    <scope>NUCLEOTIDE SEQUENCE [LARGE SCALE GENOMIC DNA]</scope>
    <source>
        <strain evidence="10">SF006504</strain>
    </source>
</reference>
<dbReference type="OMA" id="CEGALWQ"/>
<feature type="compositionally biased region" description="Low complexity" evidence="7">
    <location>
        <begin position="9"/>
        <end position="23"/>
    </location>
</feature>
<accession>A0A0U5HGD2</accession>
<dbReference type="InterPro" id="IPR036864">
    <property type="entry name" value="Zn2-C6_fun-type_DNA-bd_sf"/>
</dbReference>
<keyword evidence="5" id="KW-0804">Transcription</keyword>
<feature type="region of interest" description="Disordered" evidence="7">
    <location>
        <begin position="109"/>
        <end position="133"/>
    </location>
</feature>
<evidence type="ECO:0000313" key="10">
    <source>
        <dbReference type="Proteomes" id="UP000054771"/>
    </source>
</evidence>
<evidence type="ECO:0000256" key="6">
    <source>
        <dbReference type="ARBA" id="ARBA00023242"/>
    </source>
</evidence>
<evidence type="ECO:0000256" key="5">
    <source>
        <dbReference type="ARBA" id="ARBA00023163"/>
    </source>
</evidence>
<dbReference type="Pfam" id="PF00172">
    <property type="entry name" value="Zn_clus"/>
    <property type="match status" value="1"/>
</dbReference>
<dbReference type="EMBL" id="CDMC01000002">
    <property type="protein sequence ID" value="CEN60444.1"/>
    <property type="molecule type" value="Genomic_DNA"/>
</dbReference>
<evidence type="ECO:0000256" key="1">
    <source>
        <dbReference type="ARBA" id="ARBA00004123"/>
    </source>
</evidence>
<evidence type="ECO:0000313" key="9">
    <source>
        <dbReference type="EMBL" id="CEN60444.1"/>
    </source>
</evidence>
<dbReference type="PANTHER" id="PTHR47338:SF23">
    <property type="entry name" value="ZN(II)2CYS6 TRANSCRIPTION FACTOR (EUROFUNG)"/>
    <property type="match status" value="1"/>
</dbReference>
<dbReference type="SMART" id="SM00066">
    <property type="entry name" value="GAL4"/>
    <property type="match status" value="1"/>
</dbReference>
<dbReference type="SMART" id="SM00906">
    <property type="entry name" value="Fungal_trans"/>
    <property type="match status" value="1"/>
</dbReference>
<keyword evidence="4" id="KW-0238">DNA-binding</keyword>
<feature type="region of interest" description="Disordered" evidence="7">
    <location>
        <begin position="1"/>
        <end position="28"/>
    </location>
</feature>
<comment type="subcellular location">
    <subcellularLocation>
        <location evidence="1">Nucleus</location>
    </subcellularLocation>
</comment>
<organism evidence="9 10">
    <name type="scientific">Aspergillus calidoustus</name>
    <dbReference type="NCBI Taxonomy" id="454130"/>
    <lineage>
        <taxon>Eukaryota</taxon>
        <taxon>Fungi</taxon>
        <taxon>Dikarya</taxon>
        <taxon>Ascomycota</taxon>
        <taxon>Pezizomycotina</taxon>
        <taxon>Eurotiomycetes</taxon>
        <taxon>Eurotiomycetidae</taxon>
        <taxon>Eurotiales</taxon>
        <taxon>Aspergillaceae</taxon>
        <taxon>Aspergillus</taxon>
        <taxon>Aspergillus subgen. Nidulantes</taxon>
    </lineage>
</organism>
<dbReference type="AlphaFoldDB" id="A0A0U5HGD2"/>
<dbReference type="CDD" id="cd12148">
    <property type="entry name" value="fungal_TF_MHR"/>
    <property type="match status" value="1"/>
</dbReference>
<keyword evidence="6" id="KW-0539">Nucleus</keyword>
<evidence type="ECO:0000256" key="2">
    <source>
        <dbReference type="ARBA" id="ARBA00022723"/>
    </source>
</evidence>
<dbReference type="PROSITE" id="PS00463">
    <property type="entry name" value="ZN2_CY6_FUNGAL_1"/>
    <property type="match status" value="1"/>
</dbReference>
<proteinExistence type="predicted"/>